<name>A0ABT2GJ74_9MICO</name>
<organism evidence="3 4">
    <name type="scientific">Herbiconiux gentiana</name>
    <dbReference type="NCBI Taxonomy" id="2970912"/>
    <lineage>
        <taxon>Bacteria</taxon>
        <taxon>Bacillati</taxon>
        <taxon>Actinomycetota</taxon>
        <taxon>Actinomycetes</taxon>
        <taxon>Micrococcales</taxon>
        <taxon>Microbacteriaceae</taxon>
        <taxon>Herbiconiux</taxon>
    </lineage>
</organism>
<dbReference type="InterPro" id="IPR000073">
    <property type="entry name" value="AB_hydrolase_1"/>
</dbReference>
<evidence type="ECO:0000256" key="1">
    <source>
        <dbReference type="SAM" id="MobiDB-lite"/>
    </source>
</evidence>
<dbReference type="EMBL" id="JANTEZ010000010">
    <property type="protein sequence ID" value="MCS5716274.1"/>
    <property type="molecule type" value="Genomic_DNA"/>
</dbReference>
<dbReference type="SUPFAM" id="SSF53474">
    <property type="entry name" value="alpha/beta-Hydrolases"/>
    <property type="match status" value="1"/>
</dbReference>
<accession>A0ABT2GJ74</accession>
<reference evidence="3" key="1">
    <citation type="submission" date="2022-08" db="EMBL/GenBank/DDBJ databases">
        <authorList>
            <person name="Deng Y."/>
            <person name="Han X.-F."/>
            <person name="Zhang Y.-Q."/>
        </authorList>
    </citation>
    <scope>NUCLEOTIDE SEQUENCE</scope>
    <source>
        <strain evidence="3">CPCC 205716</strain>
    </source>
</reference>
<protein>
    <submittedName>
        <fullName evidence="3">Alpha/beta hydrolase</fullName>
    </submittedName>
</protein>
<dbReference type="Gene3D" id="3.40.50.1820">
    <property type="entry name" value="alpha/beta hydrolase"/>
    <property type="match status" value="1"/>
</dbReference>
<keyword evidence="3" id="KW-0378">Hydrolase</keyword>
<feature type="region of interest" description="Disordered" evidence="1">
    <location>
        <begin position="75"/>
        <end position="104"/>
    </location>
</feature>
<feature type="compositionally biased region" description="Low complexity" evidence="1">
    <location>
        <begin position="95"/>
        <end position="104"/>
    </location>
</feature>
<dbReference type="Proteomes" id="UP001165580">
    <property type="component" value="Unassembled WGS sequence"/>
</dbReference>
<feature type="domain" description="AB hydrolase-1" evidence="2">
    <location>
        <begin position="7"/>
        <end position="75"/>
    </location>
</feature>
<sequence length="104" mass="11166">MANEPTIVLVHGAFADAASWAPVTRRLLDKGRAVLVPGVPNRSLIGDSEYIRAFVEQIDGPVLLVGHSYGGAVIRGGSPTPTSRRTWCTRRSRAAEPSRAPTCR</sequence>
<proteinExistence type="predicted"/>
<evidence type="ECO:0000259" key="2">
    <source>
        <dbReference type="Pfam" id="PF12697"/>
    </source>
</evidence>
<dbReference type="InterPro" id="IPR052897">
    <property type="entry name" value="Sec-Metab_Biosynth_Hydrolase"/>
</dbReference>
<evidence type="ECO:0000313" key="3">
    <source>
        <dbReference type="EMBL" id="MCS5716274.1"/>
    </source>
</evidence>
<dbReference type="PANTHER" id="PTHR37017">
    <property type="entry name" value="AB HYDROLASE-1 DOMAIN-CONTAINING PROTEIN-RELATED"/>
    <property type="match status" value="1"/>
</dbReference>
<keyword evidence="4" id="KW-1185">Reference proteome</keyword>
<dbReference type="GO" id="GO:0016787">
    <property type="term" value="F:hydrolase activity"/>
    <property type="evidence" value="ECO:0007669"/>
    <property type="project" value="UniProtKB-KW"/>
</dbReference>
<evidence type="ECO:0000313" key="4">
    <source>
        <dbReference type="Proteomes" id="UP001165580"/>
    </source>
</evidence>
<dbReference type="InterPro" id="IPR029058">
    <property type="entry name" value="AB_hydrolase_fold"/>
</dbReference>
<dbReference type="PANTHER" id="PTHR37017:SF11">
    <property type="entry name" value="ESTERASE_LIPASE_THIOESTERASE DOMAIN-CONTAINING PROTEIN"/>
    <property type="match status" value="1"/>
</dbReference>
<gene>
    <name evidence="3" type="ORF">NVV95_17130</name>
</gene>
<comment type="caution">
    <text evidence="3">The sequence shown here is derived from an EMBL/GenBank/DDBJ whole genome shotgun (WGS) entry which is preliminary data.</text>
</comment>
<dbReference type="Pfam" id="PF12697">
    <property type="entry name" value="Abhydrolase_6"/>
    <property type="match status" value="1"/>
</dbReference>